<reference evidence="2" key="1">
    <citation type="journal article" date="2023" name="G3 (Bethesda)">
        <title>Whole genome assemblies of Zophobas morio and Tenebrio molitor.</title>
        <authorList>
            <person name="Kaur S."/>
            <person name="Stinson S.A."/>
            <person name="diCenzo G.C."/>
        </authorList>
    </citation>
    <scope>NUCLEOTIDE SEQUENCE</scope>
    <source>
        <strain evidence="2">QUZm001</strain>
    </source>
</reference>
<comment type="caution">
    <text evidence="2">The sequence shown here is derived from an EMBL/GenBank/DDBJ whole genome shotgun (WGS) entry which is preliminary data.</text>
</comment>
<protein>
    <submittedName>
        <fullName evidence="2">Uncharacterized protein</fullName>
    </submittedName>
</protein>
<proteinExistence type="predicted"/>
<name>A0AA38MG50_9CUCU</name>
<evidence type="ECO:0000313" key="2">
    <source>
        <dbReference type="EMBL" id="KAJ3655865.1"/>
    </source>
</evidence>
<sequence length="111" mass="12627">MIDRNLPLPSEYEIQNYMDDDKDDHLLFAQHVENEHEARFGNMALQNRAREKSQKTANTRTDRKKTCDMPSCGVGDVALQMTHQINVHANFRCGRGGKINSQSGLRAPRSV</sequence>
<keyword evidence="3" id="KW-1185">Reference proteome</keyword>
<evidence type="ECO:0000256" key="1">
    <source>
        <dbReference type="SAM" id="MobiDB-lite"/>
    </source>
</evidence>
<gene>
    <name evidence="2" type="ORF">Zmor_014974</name>
</gene>
<dbReference type="Proteomes" id="UP001168821">
    <property type="component" value="Unassembled WGS sequence"/>
</dbReference>
<dbReference type="EMBL" id="JALNTZ010000004">
    <property type="protein sequence ID" value="KAJ3655865.1"/>
    <property type="molecule type" value="Genomic_DNA"/>
</dbReference>
<dbReference type="AlphaFoldDB" id="A0AA38MG50"/>
<evidence type="ECO:0000313" key="3">
    <source>
        <dbReference type="Proteomes" id="UP001168821"/>
    </source>
</evidence>
<organism evidence="2 3">
    <name type="scientific">Zophobas morio</name>
    <dbReference type="NCBI Taxonomy" id="2755281"/>
    <lineage>
        <taxon>Eukaryota</taxon>
        <taxon>Metazoa</taxon>
        <taxon>Ecdysozoa</taxon>
        <taxon>Arthropoda</taxon>
        <taxon>Hexapoda</taxon>
        <taxon>Insecta</taxon>
        <taxon>Pterygota</taxon>
        <taxon>Neoptera</taxon>
        <taxon>Endopterygota</taxon>
        <taxon>Coleoptera</taxon>
        <taxon>Polyphaga</taxon>
        <taxon>Cucujiformia</taxon>
        <taxon>Tenebrionidae</taxon>
        <taxon>Zophobas</taxon>
    </lineage>
</organism>
<feature type="compositionally biased region" description="Basic and acidic residues" evidence="1">
    <location>
        <begin position="48"/>
        <end position="67"/>
    </location>
</feature>
<accession>A0AA38MG50</accession>
<feature type="region of interest" description="Disordered" evidence="1">
    <location>
        <begin position="40"/>
        <end position="67"/>
    </location>
</feature>